<proteinExistence type="predicted"/>
<reference evidence="2" key="1">
    <citation type="journal article" date="2019" name="Int. J. Syst. Evol. Microbiol.">
        <title>The Global Catalogue of Microorganisms (GCM) 10K type strain sequencing project: providing services to taxonomists for standard genome sequencing and annotation.</title>
        <authorList>
            <consortium name="The Broad Institute Genomics Platform"/>
            <consortium name="The Broad Institute Genome Sequencing Center for Infectious Disease"/>
            <person name="Wu L."/>
            <person name="Ma J."/>
        </authorList>
    </citation>
    <scope>NUCLEOTIDE SEQUENCE [LARGE SCALE GENOMIC DNA]</scope>
    <source>
        <strain evidence="2">JCM 18019</strain>
    </source>
</reference>
<organism evidence="1 2">
    <name type="scientific">Chryseobacterium ginsengisoli</name>
    <dbReference type="NCBI Taxonomy" id="363853"/>
    <lineage>
        <taxon>Bacteria</taxon>
        <taxon>Pseudomonadati</taxon>
        <taxon>Bacteroidota</taxon>
        <taxon>Flavobacteriia</taxon>
        <taxon>Flavobacteriales</taxon>
        <taxon>Weeksellaceae</taxon>
        <taxon>Chryseobacterium group</taxon>
        <taxon>Chryseobacterium</taxon>
    </lineage>
</organism>
<dbReference type="EMBL" id="BAABHX010000001">
    <property type="protein sequence ID" value="GAA5083618.1"/>
    <property type="molecule type" value="Genomic_DNA"/>
</dbReference>
<name>A0ABP9LUD0_9FLAO</name>
<evidence type="ECO:0000313" key="2">
    <source>
        <dbReference type="Proteomes" id="UP001500353"/>
    </source>
</evidence>
<dbReference type="Proteomes" id="UP001500353">
    <property type="component" value="Unassembled WGS sequence"/>
</dbReference>
<keyword evidence="2" id="KW-1185">Reference proteome</keyword>
<comment type="caution">
    <text evidence="1">The sequence shown here is derived from an EMBL/GenBank/DDBJ whole genome shotgun (WGS) entry which is preliminary data.</text>
</comment>
<protein>
    <recommendedName>
        <fullName evidence="3">Pentapeptide repeat-containing protein</fullName>
    </recommendedName>
</protein>
<accession>A0ABP9LUD0</accession>
<evidence type="ECO:0008006" key="3">
    <source>
        <dbReference type="Google" id="ProtNLM"/>
    </source>
</evidence>
<dbReference type="Gene3D" id="2.160.20.80">
    <property type="entry name" value="E3 ubiquitin-protein ligase SopA"/>
    <property type="match status" value="1"/>
</dbReference>
<dbReference type="SUPFAM" id="SSF141571">
    <property type="entry name" value="Pentapeptide repeat-like"/>
    <property type="match status" value="1"/>
</dbReference>
<evidence type="ECO:0000313" key="1">
    <source>
        <dbReference type="EMBL" id="GAA5083618.1"/>
    </source>
</evidence>
<gene>
    <name evidence="1" type="ORF">GCM10023210_02460</name>
</gene>
<sequence>MNCSFVENEITKAEFYDTSIELCTFNTIKLGWSYFGDCFILNTTFDSIELDNVIFADSKFKAVNFNDVKFNIDYPVKINDHVNITNIDQLKILINV</sequence>